<evidence type="ECO:0000256" key="4">
    <source>
        <dbReference type="ARBA" id="ARBA00022525"/>
    </source>
</evidence>
<evidence type="ECO:0000256" key="1">
    <source>
        <dbReference type="ARBA" id="ARBA00004196"/>
    </source>
</evidence>
<feature type="chain" id="PRO_5046105969" description="Right-handed parallel beta-helix repeat-containing protein" evidence="8">
    <location>
        <begin position="27"/>
        <end position="379"/>
    </location>
</feature>
<dbReference type="EMBL" id="BAAAEU010000024">
    <property type="protein sequence ID" value="GAA0722374.1"/>
    <property type="molecule type" value="Genomic_DNA"/>
</dbReference>
<proteinExistence type="predicted"/>
<evidence type="ECO:0000313" key="9">
    <source>
        <dbReference type="EMBL" id="GAA0722374.1"/>
    </source>
</evidence>
<dbReference type="SUPFAM" id="SSF51126">
    <property type="entry name" value="Pectin lyase-like"/>
    <property type="match status" value="1"/>
</dbReference>
<dbReference type="NCBIfam" id="TIGR01376">
    <property type="entry name" value="POMP_repeat"/>
    <property type="match status" value="1"/>
</dbReference>
<keyword evidence="4" id="KW-0964">Secreted</keyword>
<dbReference type="InterPro" id="IPR003368">
    <property type="entry name" value="POMP_repeat"/>
</dbReference>
<evidence type="ECO:0000256" key="2">
    <source>
        <dbReference type="ARBA" id="ARBA00004442"/>
    </source>
</evidence>
<dbReference type="Proteomes" id="UP001501523">
    <property type="component" value="Unassembled WGS sequence"/>
</dbReference>
<dbReference type="RefSeq" id="WP_343793229.1">
    <property type="nucleotide sequence ID" value="NZ_BAAAEU010000024.1"/>
</dbReference>
<protein>
    <recommendedName>
        <fullName evidence="11">Right-handed parallel beta-helix repeat-containing protein</fullName>
    </recommendedName>
</protein>
<accession>A0ABP3U574</accession>
<keyword evidence="5 8" id="KW-0732">Signal</keyword>
<dbReference type="InterPro" id="IPR059226">
    <property type="entry name" value="Choice_anch_Q_dom"/>
</dbReference>
<evidence type="ECO:0000313" key="10">
    <source>
        <dbReference type="Proteomes" id="UP001501523"/>
    </source>
</evidence>
<evidence type="ECO:0000256" key="6">
    <source>
        <dbReference type="ARBA" id="ARBA00023136"/>
    </source>
</evidence>
<comment type="caution">
    <text evidence="9">The sequence shown here is derived from an EMBL/GenBank/DDBJ whole genome shotgun (WGS) entry which is preliminary data.</text>
</comment>
<evidence type="ECO:0008006" key="11">
    <source>
        <dbReference type="Google" id="ProtNLM"/>
    </source>
</evidence>
<comment type="subcellular location">
    <subcellularLocation>
        <location evidence="1">Cell envelope</location>
    </subcellularLocation>
    <subcellularLocation>
        <location evidence="2">Cell outer membrane</location>
    </subcellularLocation>
    <subcellularLocation>
        <location evidence="3">Secreted</location>
    </subcellularLocation>
</comment>
<feature type="signal peptide" evidence="8">
    <location>
        <begin position="1"/>
        <end position="26"/>
    </location>
</feature>
<organism evidence="9 10">
    <name type="scientific">Dokdonella soli</name>
    <dbReference type="NCBI Taxonomy" id="529810"/>
    <lineage>
        <taxon>Bacteria</taxon>
        <taxon>Pseudomonadati</taxon>
        <taxon>Pseudomonadota</taxon>
        <taxon>Gammaproteobacteria</taxon>
        <taxon>Lysobacterales</taxon>
        <taxon>Rhodanobacteraceae</taxon>
        <taxon>Dokdonella</taxon>
    </lineage>
</organism>
<sequence length="379" mass="37315">MYRIDKHCAGLCALSGLLVFAPGVAASDGVVGPANCNEVGFSSVLATVDGSGGGKITFNCGAAATIAFTSYKTIANAVTIDGGGRITFDGGNASPFLQVFASASVTLRRLTLQHGVFNASHALENFGVLALDTVRVLNNSSTETPVANYGTLTVSWSTFSGNAATSSTSGDGGAIAHTGTDLHVSTSTFNGNSAARYGGAIYSNSPATIVNSTFAANAGSLGGGAFYQTGSGASSVTYTTIVGNTAPFGAGLYNDGGATSTLTIGKSIVSANSAGNCDGVLATAGYNLSNDTGCGGVFTGTGDLVNQSLPMGALANNGGPTLTMLPQAGNPAINHIPAAQCAILVDQRGAGRPSGVGCDSGAVEVGGIIDLIFADGFDG</sequence>
<dbReference type="NCBIfam" id="NF041518">
    <property type="entry name" value="choice_anch_Q"/>
    <property type="match status" value="1"/>
</dbReference>
<evidence type="ECO:0000256" key="3">
    <source>
        <dbReference type="ARBA" id="ARBA00004613"/>
    </source>
</evidence>
<name>A0ABP3U574_9GAMM</name>
<keyword evidence="7" id="KW-0998">Cell outer membrane</keyword>
<gene>
    <name evidence="9" type="ORF">GCM10009105_33510</name>
</gene>
<keyword evidence="6" id="KW-0472">Membrane</keyword>
<reference evidence="10" key="1">
    <citation type="journal article" date="2019" name="Int. J. Syst. Evol. Microbiol.">
        <title>The Global Catalogue of Microorganisms (GCM) 10K type strain sequencing project: providing services to taxonomists for standard genome sequencing and annotation.</title>
        <authorList>
            <consortium name="The Broad Institute Genomics Platform"/>
            <consortium name="The Broad Institute Genome Sequencing Center for Infectious Disease"/>
            <person name="Wu L."/>
            <person name="Ma J."/>
        </authorList>
    </citation>
    <scope>NUCLEOTIDE SEQUENCE [LARGE SCALE GENOMIC DNA]</scope>
    <source>
        <strain evidence="10">JCM 15421</strain>
    </source>
</reference>
<evidence type="ECO:0000256" key="5">
    <source>
        <dbReference type="ARBA" id="ARBA00022729"/>
    </source>
</evidence>
<evidence type="ECO:0000256" key="8">
    <source>
        <dbReference type="SAM" id="SignalP"/>
    </source>
</evidence>
<dbReference type="InterPro" id="IPR011050">
    <property type="entry name" value="Pectin_lyase_fold/virulence"/>
</dbReference>
<evidence type="ECO:0000256" key="7">
    <source>
        <dbReference type="ARBA" id="ARBA00023237"/>
    </source>
</evidence>
<keyword evidence="10" id="KW-1185">Reference proteome</keyword>